<reference evidence="1 2" key="1">
    <citation type="submission" date="2020-07" db="EMBL/GenBank/DDBJ databases">
        <title>Telomere length de novo assembly of all 7 chromosomes of the fungus, Metarhizium brunneum, using a novel assembly pipeline.</title>
        <authorList>
            <person name="Saud z."/>
            <person name="Kortsinoglou A."/>
            <person name="Kouvelis V.N."/>
            <person name="Butt T.M."/>
        </authorList>
    </citation>
    <scope>NUCLEOTIDE SEQUENCE [LARGE SCALE GENOMIC DNA]</scope>
    <source>
        <strain evidence="1 2">4556</strain>
    </source>
</reference>
<proteinExistence type="predicted"/>
<dbReference type="AlphaFoldDB" id="A0A7D5V3U2"/>
<evidence type="ECO:0000313" key="1">
    <source>
        <dbReference type="EMBL" id="QLI74536.1"/>
    </source>
</evidence>
<evidence type="ECO:0000313" key="2">
    <source>
        <dbReference type="Proteomes" id="UP000510686"/>
    </source>
</evidence>
<dbReference type="PANTHER" id="PTHR39596">
    <property type="match status" value="1"/>
</dbReference>
<dbReference type="KEGG" id="mbrn:90968261"/>
<dbReference type="Proteomes" id="UP000510686">
    <property type="component" value="Chromosome 7"/>
</dbReference>
<keyword evidence="2" id="KW-1185">Reference proteome</keyword>
<dbReference type="OrthoDB" id="2426273at2759"/>
<dbReference type="PANTHER" id="PTHR39596:SF3">
    <property type="entry name" value="HETEROKARYON INCOMPATIBILITY DOMAIN-CONTAINING PROTEIN"/>
    <property type="match status" value="1"/>
</dbReference>
<gene>
    <name evidence="1" type="ORF">G6M90_00g111750</name>
</gene>
<accession>A0A7D5V3U2</accession>
<sequence length="282" mass="32276">MPLELPPNVSLDAVNLLLKEAGWCPKDIDLLPKDVVYRFYLTNLRPLDLWPSATYAASGLAMIERILCPSTDTPFWIDTMTLTTNLRRRKLMLSSLRRVFGTATAVLVLDPSLSTHCFWSAEEALIQIRYSLWKQRLWTIEEDFFARRLIFRFANRMVSLEELLTAFSASRPLRVPVLKPPLENLPVDHESMMSHLICFANDIHATPENTIDKRELYRILRAGYLSSPKVRYFVEPGEFNLTKQACFAIQNTYQSTTSLNSSLDHVAARLGLVLHGFLGRKS</sequence>
<dbReference type="EMBL" id="CP058938">
    <property type="protein sequence ID" value="QLI74536.1"/>
    <property type="molecule type" value="Genomic_DNA"/>
</dbReference>
<organism evidence="1 2">
    <name type="scientific">Metarhizium brunneum</name>
    <dbReference type="NCBI Taxonomy" id="500148"/>
    <lineage>
        <taxon>Eukaryota</taxon>
        <taxon>Fungi</taxon>
        <taxon>Dikarya</taxon>
        <taxon>Ascomycota</taxon>
        <taxon>Pezizomycotina</taxon>
        <taxon>Sordariomycetes</taxon>
        <taxon>Hypocreomycetidae</taxon>
        <taxon>Hypocreales</taxon>
        <taxon>Clavicipitaceae</taxon>
        <taxon>Metarhizium</taxon>
    </lineage>
</organism>
<protein>
    <recommendedName>
        <fullName evidence="3">Heterokaryon incompatibility domain-containing protein</fullName>
    </recommendedName>
</protein>
<dbReference type="RefSeq" id="XP_065987929.1">
    <property type="nucleotide sequence ID" value="XM_066131836.1"/>
</dbReference>
<dbReference type="GeneID" id="90968261"/>
<evidence type="ECO:0008006" key="3">
    <source>
        <dbReference type="Google" id="ProtNLM"/>
    </source>
</evidence>
<name>A0A7D5V3U2_9HYPO</name>